<evidence type="ECO:0000313" key="2">
    <source>
        <dbReference type="Proteomes" id="UP000294847"/>
    </source>
</evidence>
<dbReference type="EMBL" id="CP034204">
    <property type="protein sequence ID" value="QBZ54664.1"/>
    <property type="molecule type" value="Genomic_DNA"/>
</dbReference>
<evidence type="ECO:0000313" key="1">
    <source>
        <dbReference type="EMBL" id="QBZ54664.1"/>
    </source>
</evidence>
<dbReference type="PANTHER" id="PTHR38115:SF1">
    <property type="entry name" value="LIPOCALIN-LIKE DOMAIN-CONTAINING PROTEIN"/>
    <property type="match status" value="1"/>
</dbReference>
<dbReference type="VEuPathDB" id="FungiDB:M_BR32_EuGene_00080411"/>
<organism evidence="1 2">
    <name type="scientific">Pyricularia oryzae</name>
    <name type="common">Rice blast fungus</name>
    <name type="synonym">Magnaporthe oryzae</name>
    <dbReference type="NCBI Taxonomy" id="318829"/>
    <lineage>
        <taxon>Eukaryota</taxon>
        <taxon>Fungi</taxon>
        <taxon>Dikarya</taxon>
        <taxon>Ascomycota</taxon>
        <taxon>Pezizomycotina</taxon>
        <taxon>Sordariomycetes</taxon>
        <taxon>Sordariomycetidae</taxon>
        <taxon>Magnaporthales</taxon>
        <taxon>Pyriculariaceae</taxon>
        <taxon>Pyricularia</taxon>
    </lineage>
</organism>
<dbReference type="OMA" id="WEMDSTH"/>
<dbReference type="PANTHER" id="PTHR38115">
    <property type="entry name" value="LIPOCALIN-LIKE DOMAIN-CONTAINING PROTEIN"/>
    <property type="match status" value="1"/>
</dbReference>
<proteinExistence type="predicted"/>
<sequence length="199" mass="22008">MAAPANKTMKDLSGKWFMNKTLSDNPDPGLALQGIGWFIRKGIGMASVTLHVKMYEGPPNPPSTSTDPVMHIDIVQTATGGVKGTTEIRCADGVAREHTDWLFGTVRGRTTWISAADIDDEHLRGNWLEGDEEKAGPNGETHIKSLAESVDNGWTATQIWGFQMINGERRYARNVVIAKGKDRVEFRLVYDYLGEDTDE</sequence>
<name>A0A4P7N408_PYROR</name>
<accession>A0A4P7N408</accession>
<protein>
    <submittedName>
        <fullName evidence="1">Uncharacterized protein</fullName>
    </submittedName>
</protein>
<gene>
    <name evidence="1" type="ORF">PoMZ_10372</name>
</gene>
<dbReference type="InterPro" id="IPR053037">
    <property type="entry name" value="Pericyclase_pydY-like"/>
</dbReference>
<dbReference type="Proteomes" id="UP000294847">
    <property type="component" value="Chromosome 1"/>
</dbReference>
<reference evidence="1 2" key="1">
    <citation type="journal article" date="2019" name="Mol. Biol. Evol.">
        <title>Blast fungal genomes show frequent chromosomal changes, gene gains and losses, and effector gene turnover.</title>
        <authorList>
            <person name="Gomez Luciano L.B."/>
            <person name="Jason Tsai I."/>
            <person name="Chuma I."/>
            <person name="Tosa Y."/>
            <person name="Chen Y.H."/>
            <person name="Li J.Y."/>
            <person name="Li M.Y."/>
            <person name="Jade Lu M.Y."/>
            <person name="Nakayashiki H."/>
            <person name="Li W.H."/>
        </authorList>
    </citation>
    <scope>NUCLEOTIDE SEQUENCE [LARGE SCALE GENOMIC DNA]</scope>
    <source>
        <strain evidence="1">MZ5-1-6</strain>
    </source>
</reference>
<dbReference type="AlphaFoldDB" id="A0A4P7N408"/>